<dbReference type="HAMAP" id="MF_00385">
    <property type="entry name" value="Ribosomal_bS16"/>
    <property type="match status" value="1"/>
</dbReference>
<gene>
    <name evidence="3" type="primary">rpsP</name>
    <name evidence="4" type="ORF">UV09_C0022G0016</name>
</gene>
<accession>A0A0G0ZBW6</accession>
<keyword evidence="1 3" id="KW-0689">Ribosomal protein</keyword>
<organism evidence="4 5">
    <name type="scientific">Candidatus Gottesmanbacteria bacterium GW2011_GWA2_42_18</name>
    <dbReference type="NCBI Taxonomy" id="1618442"/>
    <lineage>
        <taxon>Bacteria</taxon>
        <taxon>Candidatus Gottesmaniibacteriota</taxon>
    </lineage>
</organism>
<dbReference type="GO" id="GO:0015935">
    <property type="term" value="C:small ribosomal subunit"/>
    <property type="evidence" value="ECO:0007669"/>
    <property type="project" value="TreeGrafter"/>
</dbReference>
<dbReference type="EMBL" id="LCDD01000022">
    <property type="protein sequence ID" value="KKS46134.1"/>
    <property type="molecule type" value="Genomic_DNA"/>
</dbReference>
<dbReference type="GO" id="GO:0005737">
    <property type="term" value="C:cytoplasm"/>
    <property type="evidence" value="ECO:0007669"/>
    <property type="project" value="UniProtKB-ARBA"/>
</dbReference>
<dbReference type="NCBIfam" id="TIGR00002">
    <property type="entry name" value="S16"/>
    <property type="match status" value="1"/>
</dbReference>
<name>A0A0G0ZBW6_9BACT</name>
<dbReference type="AlphaFoldDB" id="A0A0G0ZBW6"/>
<protein>
    <recommendedName>
        <fullName evidence="3">Small ribosomal subunit protein bS16</fullName>
    </recommendedName>
</protein>
<dbReference type="GO" id="GO:0006412">
    <property type="term" value="P:translation"/>
    <property type="evidence" value="ECO:0007669"/>
    <property type="project" value="UniProtKB-UniRule"/>
</dbReference>
<dbReference type="PANTHER" id="PTHR12919">
    <property type="entry name" value="30S RIBOSOMAL PROTEIN S16"/>
    <property type="match status" value="1"/>
</dbReference>
<dbReference type="PANTHER" id="PTHR12919:SF20">
    <property type="entry name" value="SMALL RIBOSOMAL SUBUNIT PROTEIN BS16M"/>
    <property type="match status" value="1"/>
</dbReference>
<dbReference type="InterPro" id="IPR023803">
    <property type="entry name" value="Ribosomal_bS16_dom_sf"/>
</dbReference>
<dbReference type="Proteomes" id="UP000034320">
    <property type="component" value="Unassembled WGS sequence"/>
</dbReference>
<evidence type="ECO:0000256" key="3">
    <source>
        <dbReference type="HAMAP-Rule" id="MF_00385"/>
    </source>
</evidence>
<evidence type="ECO:0000313" key="5">
    <source>
        <dbReference type="Proteomes" id="UP000034320"/>
    </source>
</evidence>
<dbReference type="Pfam" id="PF00886">
    <property type="entry name" value="Ribosomal_S16"/>
    <property type="match status" value="1"/>
</dbReference>
<comment type="caution">
    <text evidence="4">The sequence shown here is derived from an EMBL/GenBank/DDBJ whole genome shotgun (WGS) entry which is preliminary data.</text>
</comment>
<reference evidence="4 5" key="1">
    <citation type="journal article" date="2015" name="Nature">
        <title>rRNA introns, odd ribosomes, and small enigmatic genomes across a large radiation of phyla.</title>
        <authorList>
            <person name="Brown C.T."/>
            <person name="Hug L.A."/>
            <person name="Thomas B.C."/>
            <person name="Sharon I."/>
            <person name="Castelle C.J."/>
            <person name="Singh A."/>
            <person name="Wilkins M.J."/>
            <person name="Williams K.H."/>
            <person name="Banfield J.F."/>
        </authorList>
    </citation>
    <scope>NUCLEOTIDE SEQUENCE [LARGE SCALE GENOMIC DNA]</scope>
</reference>
<sequence>MAAKIKLYRLGRKKREFFRIVVADESTAVGGKIVASLGFYDPLAKPVKIQINDEELKKWLGRGVQPTESVRKLLKI</sequence>
<dbReference type="SUPFAM" id="SSF54565">
    <property type="entry name" value="Ribosomal protein S16"/>
    <property type="match status" value="1"/>
</dbReference>
<dbReference type="GO" id="GO:0003735">
    <property type="term" value="F:structural constituent of ribosome"/>
    <property type="evidence" value="ECO:0007669"/>
    <property type="project" value="InterPro"/>
</dbReference>
<evidence type="ECO:0000256" key="1">
    <source>
        <dbReference type="ARBA" id="ARBA00022980"/>
    </source>
</evidence>
<proteinExistence type="inferred from homology"/>
<evidence type="ECO:0000313" key="4">
    <source>
        <dbReference type="EMBL" id="KKS46134.1"/>
    </source>
</evidence>
<keyword evidence="2 3" id="KW-0687">Ribonucleoprotein</keyword>
<evidence type="ECO:0000256" key="2">
    <source>
        <dbReference type="ARBA" id="ARBA00023274"/>
    </source>
</evidence>
<dbReference type="InterPro" id="IPR000307">
    <property type="entry name" value="Ribosomal_bS16"/>
</dbReference>
<comment type="similarity">
    <text evidence="3">Belongs to the bacterial ribosomal protein bS16 family.</text>
</comment>
<dbReference type="Gene3D" id="3.30.1320.10">
    <property type="match status" value="1"/>
</dbReference>